<keyword evidence="3" id="KW-1185">Reference proteome</keyword>
<dbReference type="EMBL" id="JAAAIM010001754">
    <property type="protein sequence ID" value="KAG0276055.1"/>
    <property type="molecule type" value="Genomic_DNA"/>
</dbReference>
<proteinExistence type="predicted"/>
<evidence type="ECO:0000313" key="2">
    <source>
        <dbReference type="EMBL" id="KAG0276055.1"/>
    </source>
</evidence>
<feature type="region of interest" description="Disordered" evidence="1">
    <location>
        <begin position="26"/>
        <end position="63"/>
    </location>
</feature>
<reference evidence="2 3" key="1">
    <citation type="journal article" date="2020" name="Fungal Divers.">
        <title>Resolving the Mortierellaceae phylogeny through synthesis of multi-gene phylogenetics and phylogenomics.</title>
        <authorList>
            <person name="Vandepol N."/>
            <person name="Liber J."/>
            <person name="Desiro A."/>
            <person name="Na H."/>
            <person name="Kennedy M."/>
            <person name="Barry K."/>
            <person name="Grigoriev I.V."/>
            <person name="Miller A.N."/>
            <person name="O'Donnell K."/>
            <person name="Stajich J.E."/>
            <person name="Bonito G."/>
        </authorList>
    </citation>
    <scope>NUCLEOTIDE SEQUENCE [LARGE SCALE GENOMIC DNA]</scope>
    <source>
        <strain evidence="2 3">AD045</strain>
    </source>
</reference>
<accession>A0ABQ7JJ76</accession>
<evidence type="ECO:0000256" key="1">
    <source>
        <dbReference type="SAM" id="MobiDB-lite"/>
    </source>
</evidence>
<comment type="caution">
    <text evidence="2">The sequence shown here is derived from an EMBL/GenBank/DDBJ whole genome shotgun (WGS) entry which is preliminary data.</text>
</comment>
<sequence length="63" mass="6865">MPVWWGNPAKDICRLDSMPLMSPKGGAVDPWAPNPKDSGAPRAFSSSHAKKSSRTPMVTIRIM</sequence>
<dbReference type="Proteomes" id="UP001194696">
    <property type="component" value="Unassembled WGS sequence"/>
</dbReference>
<evidence type="ECO:0000313" key="3">
    <source>
        <dbReference type="Proteomes" id="UP001194696"/>
    </source>
</evidence>
<protein>
    <submittedName>
        <fullName evidence="2">Uncharacterized protein</fullName>
    </submittedName>
</protein>
<name>A0ABQ7JJ76_9FUNG</name>
<gene>
    <name evidence="2" type="ORF">BGZ96_003490</name>
</gene>
<organism evidence="2 3">
    <name type="scientific">Linnemannia gamsii</name>
    <dbReference type="NCBI Taxonomy" id="64522"/>
    <lineage>
        <taxon>Eukaryota</taxon>
        <taxon>Fungi</taxon>
        <taxon>Fungi incertae sedis</taxon>
        <taxon>Mucoromycota</taxon>
        <taxon>Mortierellomycotina</taxon>
        <taxon>Mortierellomycetes</taxon>
        <taxon>Mortierellales</taxon>
        <taxon>Mortierellaceae</taxon>
        <taxon>Linnemannia</taxon>
    </lineage>
</organism>